<keyword evidence="1" id="KW-0999">Mitochondrion inner membrane</keyword>
<protein>
    <recommendedName>
        <fullName evidence="1">MICOS complex subunit MIC13</fullName>
    </recommendedName>
</protein>
<gene>
    <name evidence="2" type="ORF">QYM36_016895</name>
</gene>
<dbReference type="EMBL" id="JAVRJZ010000021">
    <property type="protein sequence ID" value="KAK2704662.1"/>
    <property type="molecule type" value="Genomic_DNA"/>
</dbReference>
<organism evidence="2 3">
    <name type="scientific">Artemia franciscana</name>
    <name type="common">Brine shrimp</name>
    <name type="synonym">Artemia sanfranciscana</name>
    <dbReference type="NCBI Taxonomy" id="6661"/>
    <lineage>
        <taxon>Eukaryota</taxon>
        <taxon>Metazoa</taxon>
        <taxon>Ecdysozoa</taxon>
        <taxon>Arthropoda</taxon>
        <taxon>Crustacea</taxon>
        <taxon>Branchiopoda</taxon>
        <taxon>Anostraca</taxon>
        <taxon>Artemiidae</taxon>
        <taxon>Artemia</taxon>
    </lineage>
</organism>
<dbReference type="Pfam" id="PF15884">
    <property type="entry name" value="QIL1"/>
    <property type="match status" value="1"/>
</dbReference>
<evidence type="ECO:0000313" key="3">
    <source>
        <dbReference type="Proteomes" id="UP001187531"/>
    </source>
</evidence>
<evidence type="ECO:0000313" key="2">
    <source>
        <dbReference type="EMBL" id="KAK2704663.1"/>
    </source>
</evidence>
<dbReference type="InterPro" id="IPR026769">
    <property type="entry name" value="Mic13"/>
</dbReference>
<sequence length="165" mass="19181">MTREYREEKDGIVYEIAKPEHYEDAKRLFLNDFLEREPLALAAANNNKFKTDEEKELSAKAGIVVGTFYFTVEQGVWKETNEALKIYERLKSEASDIDKYIPGASKHLERINPQKGIFWSISAHKPLPATWNHGVYATFKFLDRLPENITQYSYEAKNKVSEMIK</sequence>
<comment type="caution">
    <text evidence="2">The sequence shown here is derived from an EMBL/GenBank/DDBJ whole genome shotgun (WGS) entry which is preliminary data.</text>
</comment>
<proteinExistence type="inferred from homology"/>
<dbReference type="AlphaFoldDB" id="A0AA88H4H2"/>
<comment type="similarity">
    <text evidence="1">Belongs to the MICOS complex subunit Mic13 family.</text>
</comment>
<reference evidence="2" key="1">
    <citation type="submission" date="2023-07" db="EMBL/GenBank/DDBJ databases">
        <title>Chromosome-level genome assembly of Artemia franciscana.</title>
        <authorList>
            <person name="Jo E."/>
        </authorList>
    </citation>
    <scope>NUCLEOTIDE SEQUENCE</scope>
    <source>
        <tissue evidence="2">Whole body</tissue>
    </source>
</reference>
<dbReference type="EMBL" id="JAVRJZ010000021">
    <property type="protein sequence ID" value="KAK2704663.1"/>
    <property type="molecule type" value="Genomic_DNA"/>
</dbReference>
<comment type="subunit">
    <text evidence="1">Component of the mitochondrial contact site and cristae organizing system (MICOS) complex.</text>
</comment>
<accession>A0AA88H4H2</accession>
<evidence type="ECO:0000256" key="1">
    <source>
        <dbReference type="RuleBase" id="RU363009"/>
    </source>
</evidence>
<dbReference type="Proteomes" id="UP001187531">
    <property type="component" value="Unassembled WGS sequence"/>
</dbReference>
<dbReference type="GO" id="GO:0061617">
    <property type="term" value="C:MICOS complex"/>
    <property type="evidence" value="ECO:0007669"/>
    <property type="project" value="UniProtKB-UniRule"/>
</dbReference>
<comment type="subcellular location">
    <subcellularLocation>
        <location evidence="1">Mitochondrion inner membrane</location>
        <topology evidence="1">Single-pass membrane protein</topology>
    </subcellularLocation>
</comment>
<keyword evidence="1" id="KW-0472">Membrane</keyword>
<keyword evidence="1" id="KW-0496">Mitochondrion</keyword>
<comment type="function">
    <text evidence="1">Component of the MICOS complex, a large protein complex of the mitochondrial inner membrane that plays crucial roles in the maintenance of crista junctions, inner membrane architecture, and formation of contact sites to the outer membrane.</text>
</comment>
<name>A0AA88H4H2_ARTSF</name>
<keyword evidence="3" id="KW-1185">Reference proteome</keyword>